<dbReference type="SMART" id="SM00347">
    <property type="entry name" value="HTH_MARR"/>
    <property type="match status" value="2"/>
</dbReference>
<dbReference type="Proteomes" id="UP001166784">
    <property type="component" value="Unassembled WGS sequence"/>
</dbReference>
<dbReference type="Pfam" id="PF01047">
    <property type="entry name" value="MarR"/>
    <property type="match status" value="1"/>
</dbReference>
<dbReference type="Pfam" id="PF12802">
    <property type="entry name" value="MarR_2"/>
    <property type="match status" value="1"/>
</dbReference>
<feature type="domain" description="HTH marR-type" evidence="1">
    <location>
        <begin position="23"/>
        <end position="156"/>
    </location>
</feature>
<protein>
    <submittedName>
        <fullName evidence="2">MarR family transcriptional regulator</fullName>
    </submittedName>
</protein>
<keyword evidence="3" id="KW-1185">Reference proteome</keyword>
<dbReference type="EMBL" id="JAKWJU010000002">
    <property type="protein sequence ID" value="MCH6163852.1"/>
    <property type="molecule type" value="Genomic_DNA"/>
</dbReference>
<sequence length="309" mass="33588">MGKSGRGAEVTSVRTGAEMLALDEAPGHLVRRAQQRHAVLWAHEFGQDLDITGPQYALLCAVAAADGLDQGTAGERASLDKSSTADVVARLVGNGWLRVSPDVHDRRRKALSITPLARTALEVVTPRVAEVQTRLMRNIPVGDRPAFLDALRVVAYAGQVPEADAGAGPFHSLRDTPGHLLRRAQQVHTVLWGEEVGPVPTAPQYAVLSGLWSHPAGIDQGTAGELASLDKSSIADIARRLVNRGWVSRERDDADSRRWVLRLTNPLREDFTKYTPAVRRVQQRMLAPLEGAQQKQAFIEGCRALGYAD</sequence>
<evidence type="ECO:0000313" key="3">
    <source>
        <dbReference type="Proteomes" id="UP001166784"/>
    </source>
</evidence>
<evidence type="ECO:0000259" key="1">
    <source>
        <dbReference type="PROSITE" id="PS50995"/>
    </source>
</evidence>
<evidence type="ECO:0000313" key="2">
    <source>
        <dbReference type="EMBL" id="MCH6163852.1"/>
    </source>
</evidence>
<reference evidence="2" key="2">
    <citation type="journal article" date="2023" name="Int. J. Syst. Evol. Microbiol.">
        <title>Streptomyces marispadix sp. nov., isolated from marine beach sediment of the Northern Coast of Portugal.</title>
        <authorList>
            <person name="dos Santos J.D.N."/>
            <person name="Vitorino I.R."/>
            <person name="Kallscheuer N."/>
            <person name="Srivastava A."/>
            <person name="Krautwurst S."/>
            <person name="Marz M."/>
            <person name="Jogler C."/>
            <person name="Lobo Da Cunha A."/>
            <person name="Catita J."/>
            <person name="Goncalves H."/>
            <person name="Gonzalez I."/>
            <person name="Reyes F."/>
            <person name="Lage O.M."/>
        </authorList>
    </citation>
    <scope>NUCLEOTIDE SEQUENCE</scope>
    <source>
        <strain evidence="2">M600PL45_2</strain>
    </source>
</reference>
<proteinExistence type="predicted"/>
<dbReference type="Gene3D" id="1.10.10.10">
    <property type="entry name" value="Winged helix-like DNA-binding domain superfamily/Winged helix DNA-binding domain"/>
    <property type="match status" value="2"/>
</dbReference>
<accession>A0ABS9T5S3</accession>
<reference evidence="2" key="1">
    <citation type="submission" date="2022-03" db="EMBL/GenBank/DDBJ databases">
        <authorList>
            <person name="Santos J.D.N."/>
            <person name="Kallscheuer N."/>
            <person name="Jogler C."/>
            <person name="Lage O.M."/>
        </authorList>
    </citation>
    <scope>NUCLEOTIDE SEQUENCE</scope>
    <source>
        <strain evidence="2">M600PL45_2</strain>
    </source>
</reference>
<name>A0ABS9T5S3_9ACTN</name>
<dbReference type="SUPFAM" id="SSF46785">
    <property type="entry name" value="Winged helix' DNA-binding domain"/>
    <property type="match status" value="2"/>
</dbReference>
<dbReference type="PROSITE" id="PS50995">
    <property type="entry name" value="HTH_MARR_2"/>
    <property type="match status" value="1"/>
</dbReference>
<dbReference type="InterPro" id="IPR036388">
    <property type="entry name" value="WH-like_DNA-bd_sf"/>
</dbReference>
<gene>
    <name evidence="2" type="ORF">MMA15_26655</name>
</gene>
<comment type="caution">
    <text evidence="2">The sequence shown here is derived from an EMBL/GenBank/DDBJ whole genome shotgun (WGS) entry which is preliminary data.</text>
</comment>
<dbReference type="RefSeq" id="WP_241062717.1">
    <property type="nucleotide sequence ID" value="NZ_JAKWJU010000002.1"/>
</dbReference>
<dbReference type="InterPro" id="IPR036390">
    <property type="entry name" value="WH_DNA-bd_sf"/>
</dbReference>
<organism evidence="2 3">
    <name type="scientific">Streptomyces marispadix</name>
    <dbReference type="NCBI Taxonomy" id="2922868"/>
    <lineage>
        <taxon>Bacteria</taxon>
        <taxon>Bacillati</taxon>
        <taxon>Actinomycetota</taxon>
        <taxon>Actinomycetes</taxon>
        <taxon>Kitasatosporales</taxon>
        <taxon>Streptomycetaceae</taxon>
        <taxon>Streptomyces</taxon>
    </lineage>
</organism>
<dbReference type="InterPro" id="IPR039422">
    <property type="entry name" value="MarR/SlyA-like"/>
</dbReference>
<dbReference type="PANTHER" id="PTHR33164:SF95">
    <property type="entry name" value="TRANSCRIPTIONAL REGULATOR"/>
    <property type="match status" value="1"/>
</dbReference>
<dbReference type="PANTHER" id="PTHR33164">
    <property type="entry name" value="TRANSCRIPTIONAL REGULATOR, MARR FAMILY"/>
    <property type="match status" value="1"/>
</dbReference>
<dbReference type="InterPro" id="IPR000835">
    <property type="entry name" value="HTH_MarR-typ"/>
</dbReference>